<feature type="transmembrane region" description="Helical" evidence="1">
    <location>
        <begin position="152"/>
        <end position="174"/>
    </location>
</feature>
<feature type="transmembrane region" description="Helical" evidence="1">
    <location>
        <begin position="6"/>
        <end position="24"/>
    </location>
</feature>
<gene>
    <name evidence="2" type="ORF">BD809_109137</name>
</gene>
<reference evidence="2 3" key="1">
    <citation type="submission" date="2019-07" db="EMBL/GenBank/DDBJ databases">
        <title>Genomic Encyclopedia of Archaeal and Bacterial Type Strains, Phase II (KMG-II): from individual species to whole genera.</title>
        <authorList>
            <person name="Goeker M."/>
        </authorList>
    </citation>
    <scope>NUCLEOTIDE SEQUENCE [LARGE SCALE GENOMIC DNA]</scope>
    <source>
        <strain evidence="2 3">DSM 17527</strain>
    </source>
</reference>
<dbReference type="AlphaFoldDB" id="A0A5S5BWK5"/>
<protein>
    <submittedName>
        <fullName evidence="2">Uncharacterized protein</fullName>
    </submittedName>
</protein>
<evidence type="ECO:0000313" key="2">
    <source>
        <dbReference type="EMBL" id="TYP71555.1"/>
    </source>
</evidence>
<dbReference type="EMBL" id="VNHU01000009">
    <property type="protein sequence ID" value="TYP71555.1"/>
    <property type="molecule type" value="Genomic_DNA"/>
</dbReference>
<feature type="transmembrane region" description="Helical" evidence="1">
    <location>
        <begin position="80"/>
        <end position="99"/>
    </location>
</feature>
<feature type="transmembrane region" description="Helical" evidence="1">
    <location>
        <begin position="31"/>
        <end position="54"/>
    </location>
</feature>
<sequence length="188" mass="22264">MRLKLFYDYFFTILISTTSGILLESLPYKNIYLLIIYAILFIWFGYKSLLYAFYSGAAYKNIKLDIDTRDTKLDFNTSNFSPFAFIITFGLISQQLYHFDNSLFEILTINQNSSLFEREWMIFALDNFIRAAIFDFLETYHLHISNIDSNNLYILSFVFVFKSVLSIFFVKSLINLYNSTKKIELENK</sequence>
<keyword evidence="3" id="KW-1185">Reference proteome</keyword>
<comment type="caution">
    <text evidence="2">The sequence shown here is derived from an EMBL/GenBank/DDBJ whole genome shotgun (WGS) entry which is preliminary data.</text>
</comment>
<keyword evidence="1" id="KW-0812">Transmembrane</keyword>
<name>A0A5S5BWK5_9FLAO</name>
<proteinExistence type="predicted"/>
<keyword evidence="1" id="KW-1133">Transmembrane helix</keyword>
<accession>A0A5S5BWK5</accession>
<keyword evidence="1" id="KW-0472">Membrane</keyword>
<organism evidence="2 3">
    <name type="scientific">Aquimarina intermedia</name>
    <dbReference type="NCBI Taxonomy" id="350814"/>
    <lineage>
        <taxon>Bacteria</taxon>
        <taxon>Pseudomonadati</taxon>
        <taxon>Bacteroidota</taxon>
        <taxon>Flavobacteriia</taxon>
        <taxon>Flavobacteriales</taxon>
        <taxon>Flavobacteriaceae</taxon>
        <taxon>Aquimarina</taxon>
    </lineage>
</organism>
<evidence type="ECO:0000256" key="1">
    <source>
        <dbReference type="SAM" id="Phobius"/>
    </source>
</evidence>
<evidence type="ECO:0000313" key="3">
    <source>
        <dbReference type="Proteomes" id="UP000324376"/>
    </source>
</evidence>
<dbReference type="Proteomes" id="UP000324376">
    <property type="component" value="Unassembled WGS sequence"/>
</dbReference>